<dbReference type="WBParaSite" id="GPUH_0000836801-mRNA-1">
    <property type="protein sequence ID" value="GPUH_0000836801-mRNA-1"/>
    <property type="gene ID" value="GPUH_0000836801"/>
</dbReference>
<dbReference type="GO" id="GO:0071439">
    <property type="term" value="C:clathrin complex"/>
    <property type="evidence" value="ECO:0007669"/>
    <property type="project" value="TreeGrafter"/>
</dbReference>
<dbReference type="Gene3D" id="1.25.40.10">
    <property type="entry name" value="Tetratricopeptide repeat domain"/>
    <property type="match status" value="1"/>
</dbReference>
<dbReference type="GO" id="GO:0045334">
    <property type="term" value="C:clathrin-coated endocytic vesicle"/>
    <property type="evidence" value="ECO:0007669"/>
    <property type="project" value="TreeGrafter"/>
</dbReference>
<dbReference type="InterPro" id="IPR000547">
    <property type="entry name" value="Clathrin_H-chain/VPS_repeat"/>
</dbReference>
<dbReference type="PANTHER" id="PTHR10292">
    <property type="entry name" value="CLATHRIN HEAVY CHAIN RELATED"/>
    <property type="match status" value="1"/>
</dbReference>
<dbReference type="InterPro" id="IPR055358">
    <property type="entry name" value="CHCR"/>
</dbReference>
<dbReference type="SUPFAM" id="SSF48371">
    <property type="entry name" value="ARM repeat"/>
    <property type="match status" value="1"/>
</dbReference>
<dbReference type="Gene3D" id="1.25.40.730">
    <property type="match status" value="1"/>
</dbReference>
<dbReference type="GO" id="GO:0032051">
    <property type="term" value="F:clathrin light chain binding"/>
    <property type="evidence" value="ECO:0007669"/>
    <property type="project" value="TreeGrafter"/>
</dbReference>
<evidence type="ECO:0000256" key="1">
    <source>
        <dbReference type="PROSITE-ProRule" id="PRU01006"/>
    </source>
</evidence>
<sequence>LRQVQTQNNKSVNEALNQVLIDEEDYAGLRASIDAYDNFDNIALAQQLEKHELLEFRRISAYLYKGNNRWKQSVELCKKDKLYKDAMEYAAESRQPEIAEELLAYFLDNKLHDCFAASLCQMYDLLHPDVILEMAWKHKIMDFAMPYMIQVMRDYHSRVRAHICIYYHE</sequence>
<dbReference type="PANTHER" id="PTHR10292:SF1">
    <property type="entry name" value="CLATHRIN HEAVY CHAIN"/>
    <property type="match status" value="1"/>
</dbReference>
<dbReference type="SMART" id="SM00299">
    <property type="entry name" value="CLH"/>
    <property type="match status" value="1"/>
</dbReference>
<feature type="repeat" description="CHCR" evidence="1">
    <location>
        <begin position="1"/>
        <end position="115"/>
    </location>
</feature>
<dbReference type="InterPro" id="IPR011990">
    <property type="entry name" value="TPR-like_helical_dom_sf"/>
</dbReference>
<protein>
    <submittedName>
        <fullName evidence="2">Clathrin heavy chain</fullName>
    </submittedName>
</protein>
<dbReference type="GO" id="GO:0006898">
    <property type="term" value="P:receptor-mediated endocytosis"/>
    <property type="evidence" value="ECO:0007669"/>
    <property type="project" value="TreeGrafter"/>
</dbReference>
<dbReference type="GO" id="GO:0005938">
    <property type="term" value="C:cell cortex"/>
    <property type="evidence" value="ECO:0007669"/>
    <property type="project" value="TreeGrafter"/>
</dbReference>
<dbReference type="InterPro" id="IPR016024">
    <property type="entry name" value="ARM-type_fold"/>
</dbReference>
<reference evidence="2" key="1">
    <citation type="submission" date="2016-06" db="UniProtKB">
        <authorList>
            <consortium name="WormBaseParasite"/>
        </authorList>
    </citation>
    <scope>IDENTIFICATION</scope>
</reference>
<accession>A0A183DI18</accession>
<evidence type="ECO:0000313" key="2">
    <source>
        <dbReference type="WBParaSite" id="GPUH_0000836801-mRNA-1"/>
    </source>
</evidence>
<dbReference type="PROSITE" id="PS50236">
    <property type="entry name" value="CHCR"/>
    <property type="match status" value="1"/>
</dbReference>
<dbReference type="Pfam" id="PF00637">
    <property type="entry name" value="Clathrin"/>
    <property type="match status" value="1"/>
</dbReference>
<organism evidence="2">
    <name type="scientific">Gongylonema pulchrum</name>
    <dbReference type="NCBI Taxonomy" id="637853"/>
    <lineage>
        <taxon>Eukaryota</taxon>
        <taxon>Metazoa</taxon>
        <taxon>Ecdysozoa</taxon>
        <taxon>Nematoda</taxon>
        <taxon>Chromadorea</taxon>
        <taxon>Rhabditida</taxon>
        <taxon>Spirurina</taxon>
        <taxon>Spiruromorpha</taxon>
        <taxon>Spiruroidea</taxon>
        <taxon>Gongylonematidae</taxon>
        <taxon>Gongylonema</taxon>
    </lineage>
</organism>
<dbReference type="AlphaFoldDB" id="A0A183DI18"/>
<name>A0A183DI18_9BILA</name>
<dbReference type="GO" id="GO:0006886">
    <property type="term" value="P:intracellular protein transport"/>
    <property type="evidence" value="ECO:0007669"/>
    <property type="project" value="UniProtKB-UniRule"/>
</dbReference>
<proteinExistence type="predicted"/>